<evidence type="ECO:0000256" key="1">
    <source>
        <dbReference type="SAM" id="MobiDB-lite"/>
    </source>
</evidence>
<feature type="region of interest" description="Disordered" evidence="1">
    <location>
        <begin position="1"/>
        <end position="20"/>
    </location>
</feature>
<accession>A0AAD6NGH7</accession>
<gene>
    <name evidence="2" type="ORF">Dda_8316</name>
</gene>
<name>A0AAD6NGH7_DREDA</name>
<evidence type="ECO:0000313" key="3">
    <source>
        <dbReference type="Proteomes" id="UP001221413"/>
    </source>
</evidence>
<sequence length="90" mass="10253">MSSPSSSKPNKEIISHDDRLPQLPESLMKVKDEIYATITQYTEAKTAGDAAKVKELEEKLKGLYQGLQIGEENERYWWLPEAQEEKAKGK</sequence>
<dbReference type="EMBL" id="JAQGDS010000011">
    <property type="protein sequence ID" value="KAJ6257425.1"/>
    <property type="molecule type" value="Genomic_DNA"/>
</dbReference>
<feature type="compositionally biased region" description="Basic and acidic residues" evidence="1">
    <location>
        <begin position="9"/>
        <end position="20"/>
    </location>
</feature>
<comment type="caution">
    <text evidence="2">The sequence shown here is derived from an EMBL/GenBank/DDBJ whole genome shotgun (WGS) entry which is preliminary data.</text>
</comment>
<reference evidence="2" key="1">
    <citation type="submission" date="2023-01" db="EMBL/GenBank/DDBJ databases">
        <title>The chitinases involved in constricting ring structure development in the nematode-trapping fungus Drechslerella dactyloides.</title>
        <authorList>
            <person name="Wang R."/>
            <person name="Zhang L."/>
            <person name="Tang P."/>
            <person name="Li S."/>
            <person name="Liang L."/>
        </authorList>
    </citation>
    <scope>NUCLEOTIDE SEQUENCE</scope>
    <source>
        <strain evidence="2">YMF1.00031</strain>
    </source>
</reference>
<dbReference type="AlphaFoldDB" id="A0AAD6NGH7"/>
<organism evidence="2 3">
    <name type="scientific">Drechslerella dactyloides</name>
    <name type="common">Nematode-trapping fungus</name>
    <name type="synonym">Arthrobotrys dactyloides</name>
    <dbReference type="NCBI Taxonomy" id="74499"/>
    <lineage>
        <taxon>Eukaryota</taxon>
        <taxon>Fungi</taxon>
        <taxon>Dikarya</taxon>
        <taxon>Ascomycota</taxon>
        <taxon>Pezizomycotina</taxon>
        <taxon>Orbiliomycetes</taxon>
        <taxon>Orbiliales</taxon>
        <taxon>Orbiliaceae</taxon>
        <taxon>Drechslerella</taxon>
    </lineage>
</organism>
<proteinExistence type="predicted"/>
<protein>
    <submittedName>
        <fullName evidence="2">Uncharacterized protein</fullName>
    </submittedName>
</protein>
<evidence type="ECO:0000313" key="2">
    <source>
        <dbReference type="EMBL" id="KAJ6257425.1"/>
    </source>
</evidence>
<keyword evidence="3" id="KW-1185">Reference proteome</keyword>
<dbReference type="Proteomes" id="UP001221413">
    <property type="component" value="Unassembled WGS sequence"/>
</dbReference>